<evidence type="ECO:0000313" key="2">
    <source>
        <dbReference type="Proteomes" id="UP000197007"/>
    </source>
</evidence>
<accession>A0A1Z4BMX6</accession>
<protein>
    <submittedName>
        <fullName evidence="1">GTP-binding protein EngB</fullName>
    </submittedName>
</protein>
<dbReference type="Proteomes" id="UP000197007">
    <property type="component" value="Chromosome"/>
</dbReference>
<name>A0A1Z4BMX6_9FLAO</name>
<dbReference type="RefSeq" id="WP_088593727.1">
    <property type="nucleotide sequence ID" value="NZ_CP022022.1"/>
</dbReference>
<sequence length="85" mass="10261">MIREEKRDNAVLAIQQLVIEARVFTSQRREYEEIYDLLDEIEYLAGLLLIKDNITDTFEVFLEGICKKRGFQRIWDYYIGKRNLQ</sequence>
<dbReference type="AlphaFoldDB" id="A0A1Z4BMX6"/>
<keyword evidence="2" id="KW-1185">Reference proteome</keyword>
<dbReference type="KEGG" id="capn:CBG49_05670"/>
<reference evidence="2" key="1">
    <citation type="submission" date="2017-06" db="EMBL/GenBank/DDBJ databases">
        <title>Complete genome sequence of Capnocytophaga sp. KCOM 1579 (=ChDC OS43) isolated from a human refractory periapical abscess lesion.</title>
        <authorList>
            <person name="Kook J.-K."/>
            <person name="Park S.-N."/>
            <person name="Lim Y.K."/>
            <person name="Roh H."/>
        </authorList>
    </citation>
    <scope>NUCLEOTIDE SEQUENCE [LARGE SCALE GENOMIC DNA]</scope>
    <source>
        <strain evidence="2">ChDC OS43</strain>
    </source>
</reference>
<proteinExistence type="predicted"/>
<dbReference type="EMBL" id="CP022022">
    <property type="protein sequence ID" value="ASF42597.1"/>
    <property type="molecule type" value="Genomic_DNA"/>
</dbReference>
<gene>
    <name evidence="1" type="ORF">CBG49_05670</name>
</gene>
<organism evidence="1 2">
    <name type="scientific">Capnocytophaga endodontalis</name>
    <dbReference type="NCBI Taxonomy" id="2708117"/>
    <lineage>
        <taxon>Bacteria</taxon>
        <taxon>Pseudomonadati</taxon>
        <taxon>Bacteroidota</taxon>
        <taxon>Flavobacteriia</taxon>
        <taxon>Flavobacteriales</taxon>
        <taxon>Flavobacteriaceae</taxon>
        <taxon>Capnocytophaga</taxon>
    </lineage>
</organism>
<evidence type="ECO:0000313" key="1">
    <source>
        <dbReference type="EMBL" id="ASF42597.1"/>
    </source>
</evidence>